<dbReference type="InterPro" id="IPR018770">
    <property type="entry name" value="ChloroindolylP_hydrolase"/>
</dbReference>
<name>A0A366E483_9BACI</name>
<reference evidence="2 3" key="1">
    <citation type="submission" date="2018-06" db="EMBL/GenBank/DDBJ databases">
        <title>Genomic Encyclopedia of Type Strains, Phase IV (KMG-IV): sequencing the most valuable type-strain genomes for metagenomic binning, comparative biology and taxonomic classification.</title>
        <authorList>
            <person name="Goeker M."/>
        </authorList>
    </citation>
    <scope>NUCLEOTIDE SEQUENCE [LARGE SCALE GENOMIC DNA]</scope>
    <source>
        <strain evidence="2 3">DSM 15140</strain>
    </source>
</reference>
<comment type="caution">
    <text evidence="2">The sequence shown here is derived from an EMBL/GenBank/DDBJ whole genome shotgun (WGS) entry which is preliminary data.</text>
</comment>
<keyword evidence="1" id="KW-1133">Transmembrane helix</keyword>
<evidence type="ECO:0000313" key="2">
    <source>
        <dbReference type="EMBL" id="RBO97153.1"/>
    </source>
</evidence>
<proteinExistence type="predicted"/>
<gene>
    <name evidence="2" type="ORF">DES48_10770</name>
</gene>
<accession>A0A366E483</accession>
<dbReference type="RefSeq" id="WP_113869130.1">
    <property type="nucleotide sequence ID" value="NZ_BAABQN010000007.1"/>
</dbReference>
<evidence type="ECO:0000256" key="1">
    <source>
        <dbReference type="SAM" id="Phobius"/>
    </source>
</evidence>
<dbReference type="AlphaFoldDB" id="A0A366E483"/>
<keyword evidence="1" id="KW-0472">Membrane</keyword>
<keyword evidence="1" id="KW-0812">Transmembrane</keyword>
<protein>
    <submittedName>
        <fullName evidence="2">5-bromo-4-chloroindolyl phosphate hydrolysis protein</fullName>
    </submittedName>
</protein>
<dbReference type="STRING" id="200904.GCA_900168775_01027"/>
<sequence length="212" mass="25505">MYKILTILIRTSIAIPVMFITGLITFFGFEVPFWYSSFLAISVAGLSYWIGSVYFHFRFLKKNQLTSKEYRYIRSNLIEAKHKIRRIKKAFFSIRNFNLLKEMTALLRTTNKIYRVTKNEPKRFYQAEQFYFSHLDSVVELIEKYVLLYSQPTKRNETEKILHVTQHTLIDMKAKIDQDLYHMLSNDIEQLQFEVDYVKHTQKTKERLDNNE</sequence>
<organism evidence="2 3">
    <name type="scientific">Paraliobacillus ryukyuensis</name>
    <dbReference type="NCBI Taxonomy" id="200904"/>
    <lineage>
        <taxon>Bacteria</taxon>
        <taxon>Bacillati</taxon>
        <taxon>Bacillota</taxon>
        <taxon>Bacilli</taxon>
        <taxon>Bacillales</taxon>
        <taxon>Bacillaceae</taxon>
        <taxon>Paraliobacillus</taxon>
    </lineage>
</organism>
<feature type="transmembrane region" description="Helical" evidence="1">
    <location>
        <begin position="7"/>
        <end position="27"/>
    </location>
</feature>
<dbReference type="EMBL" id="QNRI01000007">
    <property type="protein sequence ID" value="RBO97153.1"/>
    <property type="molecule type" value="Genomic_DNA"/>
</dbReference>
<dbReference type="OrthoDB" id="2081028at2"/>
<evidence type="ECO:0000313" key="3">
    <source>
        <dbReference type="Proteomes" id="UP000252254"/>
    </source>
</evidence>
<dbReference type="Proteomes" id="UP000252254">
    <property type="component" value="Unassembled WGS sequence"/>
</dbReference>
<keyword evidence="3" id="KW-1185">Reference proteome</keyword>
<feature type="transmembrane region" description="Helical" evidence="1">
    <location>
        <begin position="33"/>
        <end position="57"/>
    </location>
</feature>
<dbReference type="Pfam" id="PF10112">
    <property type="entry name" value="Halogen_Hydrol"/>
    <property type="match status" value="1"/>
</dbReference>